<protein>
    <recommendedName>
        <fullName evidence="2">Secretion system C-terminal sorting domain-containing protein</fullName>
    </recommendedName>
</protein>
<dbReference type="EMBL" id="PDEQ01000002">
    <property type="protein sequence ID" value="PEN14235.1"/>
    <property type="molecule type" value="Genomic_DNA"/>
</dbReference>
<feature type="chain" id="PRO_5013015589" description="Secretion system C-terminal sorting domain-containing protein" evidence="1">
    <location>
        <begin position="25"/>
        <end position="550"/>
    </location>
</feature>
<keyword evidence="4" id="KW-1185">Reference proteome</keyword>
<feature type="domain" description="Secretion system C-terminal sorting" evidence="2">
    <location>
        <begin position="472"/>
        <end position="548"/>
    </location>
</feature>
<proteinExistence type="predicted"/>
<feature type="signal peptide" evidence="1">
    <location>
        <begin position="1"/>
        <end position="24"/>
    </location>
</feature>
<evidence type="ECO:0000313" key="3">
    <source>
        <dbReference type="EMBL" id="PEN14235.1"/>
    </source>
</evidence>
<gene>
    <name evidence="3" type="ORF">CRI94_04135</name>
</gene>
<dbReference type="InterPro" id="IPR026444">
    <property type="entry name" value="Secre_tail"/>
</dbReference>
<organism evidence="3 4">
    <name type="scientific">Longibacter salinarum</name>
    <dbReference type="NCBI Taxonomy" id="1850348"/>
    <lineage>
        <taxon>Bacteria</taxon>
        <taxon>Pseudomonadati</taxon>
        <taxon>Rhodothermota</taxon>
        <taxon>Rhodothermia</taxon>
        <taxon>Rhodothermales</taxon>
        <taxon>Salisaetaceae</taxon>
        <taxon>Longibacter</taxon>
    </lineage>
</organism>
<sequence>MKRTVTSILTLLVVAAWCAAPAFSQTSFDRDWEFSANVNSGSIPAYLTDARAIAYGMVDDGSGTMVGRLLVSHGGDNVEIVDPADGQSLGTLSTNGIQGTSTRNIQDVEVTGDNIIIGCNSVNNTFAPGDVTDFRCYRWDDLGADPVQVLSFPAPDANNDGESDYIGRLVDVKGNANDNTLTILTAASAFQDSGVNDVYRFTTTDNAQSFSSETVDRPDGEPFDNLNGVAAIGTGDAPFIYNAGGAPPTRYAADGTSPEAVPSGAGIVSSFTNSVEYFETSSGSFFATFNYEMGGNGSKATVVDVTSGFSAALPYDSTPSMGGGPPNGAGDIDVRNNGDGTVTVFVVSADTGIGSFTTNTDPLPVELASFEADRDGNNVALRWETLSETGNSGFDIERSIDGRAFTKVGFEPGQGTTTEATSYRFVDNSIPYGVSDVTYRLRQIDVDGDETLTDARSITFTPSSVSLVGSVPNPVASGQAEIRFELPKAMNVRLSVYDLLGREVAVLVDGEQMAKQHRVSFDASTLASGTYLIRLETDRGATTSKMTIAR</sequence>
<dbReference type="Proteomes" id="UP000220102">
    <property type="component" value="Unassembled WGS sequence"/>
</dbReference>
<dbReference type="Pfam" id="PF18962">
    <property type="entry name" value="Por_Secre_tail"/>
    <property type="match status" value="1"/>
</dbReference>
<dbReference type="AlphaFoldDB" id="A0A2A8CZX1"/>
<reference evidence="3 4" key="1">
    <citation type="submission" date="2017-10" db="EMBL/GenBank/DDBJ databases">
        <title>Draft genome of Longibacter Salinarum.</title>
        <authorList>
            <person name="Goh K.M."/>
            <person name="Shamsir M.S."/>
            <person name="Lim S.W."/>
        </authorList>
    </citation>
    <scope>NUCLEOTIDE SEQUENCE [LARGE SCALE GENOMIC DNA]</scope>
    <source>
        <strain evidence="3 4">KCTC 52045</strain>
    </source>
</reference>
<dbReference type="Gene3D" id="2.60.40.4070">
    <property type="match status" value="1"/>
</dbReference>
<evidence type="ECO:0000256" key="1">
    <source>
        <dbReference type="SAM" id="SignalP"/>
    </source>
</evidence>
<name>A0A2A8CZX1_9BACT</name>
<dbReference type="OrthoDB" id="1490051at2"/>
<dbReference type="NCBIfam" id="TIGR04183">
    <property type="entry name" value="Por_Secre_tail"/>
    <property type="match status" value="1"/>
</dbReference>
<accession>A0A2A8CZX1</accession>
<dbReference type="RefSeq" id="WP_098074415.1">
    <property type="nucleotide sequence ID" value="NZ_PDEQ01000002.1"/>
</dbReference>
<evidence type="ECO:0000259" key="2">
    <source>
        <dbReference type="Pfam" id="PF18962"/>
    </source>
</evidence>
<comment type="caution">
    <text evidence="3">The sequence shown here is derived from an EMBL/GenBank/DDBJ whole genome shotgun (WGS) entry which is preliminary data.</text>
</comment>
<keyword evidence="1" id="KW-0732">Signal</keyword>
<evidence type="ECO:0000313" key="4">
    <source>
        <dbReference type="Proteomes" id="UP000220102"/>
    </source>
</evidence>